<evidence type="ECO:0000256" key="1">
    <source>
        <dbReference type="ARBA" id="ARBA00009477"/>
    </source>
</evidence>
<gene>
    <name evidence="6" type="ORF">SAMN06296241_1241</name>
</gene>
<reference evidence="7" key="1">
    <citation type="submission" date="2017-09" db="EMBL/GenBank/DDBJ databases">
        <authorList>
            <person name="Varghese N."/>
            <person name="Submissions S."/>
        </authorList>
    </citation>
    <scope>NUCLEOTIDE SEQUENCE [LARGE SCALE GENOMIC DNA]</scope>
    <source>
        <strain evidence="7">CGMCC 1.12641</strain>
    </source>
</reference>
<dbReference type="InterPro" id="IPR058648">
    <property type="entry name" value="HH_CzcB-like"/>
</dbReference>
<evidence type="ECO:0000259" key="3">
    <source>
        <dbReference type="Pfam" id="PF25954"/>
    </source>
</evidence>
<evidence type="ECO:0000259" key="5">
    <source>
        <dbReference type="Pfam" id="PF25973"/>
    </source>
</evidence>
<dbReference type="Gene3D" id="2.40.420.20">
    <property type="match status" value="1"/>
</dbReference>
<organism evidence="6 7">
    <name type="scientific">Salinimicrobium sediminis</name>
    <dbReference type="NCBI Taxonomy" id="1343891"/>
    <lineage>
        <taxon>Bacteria</taxon>
        <taxon>Pseudomonadati</taxon>
        <taxon>Bacteroidota</taxon>
        <taxon>Flavobacteriia</taxon>
        <taxon>Flavobacteriales</taxon>
        <taxon>Flavobacteriaceae</taxon>
        <taxon>Salinimicrobium</taxon>
    </lineage>
</organism>
<evidence type="ECO:0000259" key="2">
    <source>
        <dbReference type="Pfam" id="PF25893"/>
    </source>
</evidence>
<feature type="domain" description="CzcB-like barrel-sandwich hybrid" evidence="5">
    <location>
        <begin position="99"/>
        <end position="216"/>
    </location>
</feature>
<dbReference type="OrthoDB" id="9806939at2"/>
<evidence type="ECO:0000313" key="6">
    <source>
        <dbReference type="EMBL" id="SOC79709.1"/>
    </source>
</evidence>
<dbReference type="PANTHER" id="PTHR30469:SF15">
    <property type="entry name" value="HLYD FAMILY OF SECRETION PROTEINS"/>
    <property type="match status" value="1"/>
</dbReference>
<dbReference type="Gene3D" id="2.40.30.170">
    <property type="match status" value="1"/>
</dbReference>
<evidence type="ECO:0000313" key="7">
    <source>
        <dbReference type="Proteomes" id="UP000219193"/>
    </source>
</evidence>
<feature type="domain" description="CusB-like beta-barrel" evidence="3">
    <location>
        <begin position="231"/>
        <end position="303"/>
    </location>
</feature>
<dbReference type="GO" id="GO:0015562">
    <property type="term" value="F:efflux transmembrane transporter activity"/>
    <property type="evidence" value="ECO:0007669"/>
    <property type="project" value="TreeGrafter"/>
</dbReference>
<comment type="similarity">
    <text evidence="1">Belongs to the membrane fusion protein (MFP) (TC 8.A.1) family.</text>
</comment>
<dbReference type="PROSITE" id="PS51257">
    <property type="entry name" value="PROKAR_LIPOPROTEIN"/>
    <property type="match status" value="1"/>
</dbReference>
<dbReference type="InterPro" id="IPR058792">
    <property type="entry name" value="Beta-barrel_RND_2"/>
</dbReference>
<evidence type="ECO:0000259" key="4">
    <source>
        <dbReference type="Pfam" id="PF25967"/>
    </source>
</evidence>
<dbReference type="Gene3D" id="2.40.50.100">
    <property type="match status" value="1"/>
</dbReference>
<dbReference type="GO" id="GO:1990281">
    <property type="term" value="C:efflux pump complex"/>
    <property type="evidence" value="ECO:0007669"/>
    <property type="project" value="TreeGrafter"/>
</dbReference>
<feature type="domain" description="CzcB-like alpha-helical hairpin" evidence="2">
    <location>
        <begin position="134"/>
        <end position="190"/>
    </location>
</feature>
<dbReference type="Pfam" id="PF25954">
    <property type="entry name" value="Beta-barrel_RND_2"/>
    <property type="match status" value="1"/>
</dbReference>
<protein>
    <submittedName>
        <fullName evidence="6">RND family efflux transporter, MFP subunit</fullName>
    </submittedName>
</protein>
<dbReference type="RefSeq" id="WP_097055423.1">
    <property type="nucleotide sequence ID" value="NZ_OCMF01000001.1"/>
</dbReference>
<dbReference type="PANTHER" id="PTHR30469">
    <property type="entry name" value="MULTIDRUG RESISTANCE PROTEIN MDTA"/>
    <property type="match status" value="1"/>
</dbReference>
<dbReference type="InterPro" id="IPR006143">
    <property type="entry name" value="RND_pump_MFP"/>
</dbReference>
<dbReference type="Pfam" id="PF25967">
    <property type="entry name" value="RND-MFP_C"/>
    <property type="match status" value="1"/>
</dbReference>
<dbReference type="Pfam" id="PF25973">
    <property type="entry name" value="BSH_CzcB"/>
    <property type="match status" value="1"/>
</dbReference>
<dbReference type="AlphaFoldDB" id="A0A285X5M3"/>
<proteinExistence type="inferred from homology"/>
<dbReference type="Proteomes" id="UP000219193">
    <property type="component" value="Unassembled WGS sequence"/>
</dbReference>
<dbReference type="EMBL" id="OCMF01000001">
    <property type="protein sequence ID" value="SOC79709.1"/>
    <property type="molecule type" value="Genomic_DNA"/>
</dbReference>
<dbReference type="NCBIfam" id="TIGR01730">
    <property type="entry name" value="RND_mfp"/>
    <property type="match status" value="1"/>
</dbReference>
<dbReference type="InterPro" id="IPR058627">
    <property type="entry name" value="MdtA-like_C"/>
</dbReference>
<keyword evidence="7" id="KW-1185">Reference proteome</keyword>
<sequence>MKRSSLLIISFLFLVSCGKSDSVEDVIETGDLSEIRAKKAELSTQQSTLSSKIAKLDAAIEKLDKKNNFALVEVRQVTDSLFKHYVEIPGDVETKQNITIYPEFSGILQKVNVTEGTRVQKGQILARIDEGGLGSQLAQMEAQAALAKTTFERQQRLWDQNIGSEIQFLEAKTNYEAIQNSVDQMRAQLAKTVVRAPFSGIIDEVFTEEGEVVAPGQSRLFRLINLQDMYITAAVPESYLSKIEKGTDVMVEIAATGTSFKSKVKQVGNFVNPNNRTFEIQVEVPRNAENIKPNLIASVRLNDYTSEGAIIIPENVVQTNAAGERMAYVLEKESDSTGVAHKRILETGLSYDNSVEVLSGLEPGDLLIVNGARSIREGEKVRISNRTL</sequence>
<accession>A0A285X5M3</accession>
<dbReference type="Gene3D" id="1.10.287.470">
    <property type="entry name" value="Helix hairpin bin"/>
    <property type="match status" value="1"/>
</dbReference>
<feature type="domain" description="Multidrug resistance protein MdtA-like C-terminal permuted SH3" evidence="4">
    <location>
        <begin position="309"/>
        <end position="372"/>
    </location>
</feature>
<dbReference type="Pfam" id="PF25893">
    <property type="entry name" value="HH_CzcB"/>
    <property type="match status" value="1"/>
</dbReference>
<dbReference type="InterPro" id="IPR058647">
    <property type="entry name" value="BSH_CzcB-like"/>
</dbReference>
<dbReference type="SUPFAM" id="SSF111369">
    <property type="entry name" value="HlyD-like secretion proteins"/>
    <property type="match status" value="1"/>
</dbReference>
<name>A0A285X5M3_9FLAO</name>